<evidence type="ECO:0000313" key="4">
    <source>
        <dbReference type="Proteomes" id="UP000054047"/>
    </source>
</evidence>
<dbReference type="Gene3D" id="3.30.497.10">
    <property type="entry name" value="Antithrombin, subunit I, domain 2"/>
    <property type="match status" value="1"/>
</dbReference>
<dbReference type="GO" id="GO:0005615">
    <property type="term" value="C:extracellular space"/>
    <property type="evidence" value="ECO:0007669"/>
    <property type="project" value="InterPro"/>
</dbReference>
<dbReference type="InterPro" id="IPR023796">
    <property type="entry name" value="Serpin_dom"/>
</dbReference>
<evidence type="ECO:0000313" key="3">
    <source>
        <dbReference type="EMBL" id="KIH50168.1"/>
    </source>
</evidence>
<dbReference type="OrthoDB" id="9518664at2759"/>
<reference evidence="3 4" key="1">
    <citation type="submission" date="2013-12" db="EMBL/GenBank/DDBJ databases">
        <title>Draft genome of the parsitic nematode Ancylostoma duodenale.</title>
        <authorList>
            <person name="Mitreva M."/>
        </authorList>
    </citation>
    <scope>NUCLEOTIDE SEQUENCE [LARGE SCALE GENOMIC DNA]</scope>
    <source>
        <strain evidence="3 4">Zhejiang</strain>
    </source>
</reference>
<dbReference type="InterPro" id="IPR000215">
    <property type="entry name" value="Serpin_fam"/>
</dbReference>
<dbReference type="InterPro" id="IPR042178">
    <property type="entry name" value="Serpin_sf_1"/>
</dbReference>
<gene>
    <name evidence="3" type="ORF">ANCDUO_19755</name>
</gene>
<sequence>MIPWLNFAQTLPSAGKRFSISAEYVNTVSNMYSAKVESLDFALPERAAMTIDNFVSQTTSGKIQNIVNADTVRDAFAVLINAIYFNADWEHKFSSDSSSNRTFNSSASAGRQMVFMNEFDEERLYTEDQDI</sequence>
<protein>
    <recommendedName>
        <fullName evidence="2">Serpin domain-containing protein</fullName>
    </recommendedName>
</protein>
<proteinExistence type="inferred from homology"/>
<evidence type="ECO:0000256" key="1">
    <source>
        <dbReference type="ARBA" id="ARBA00009500"/>
    </source>
</evidence>
<dbReference type="SUPFAM" id="SSF56574">
    <property type="entry name" value="Serpins"/>
    <property type="match status" value="1"/>
</dbReference>
<feature type="domain" description="Serpin" evidence="2">
    <location>
        <begin position="16"/>
        <end position="124"/>
    </location>
</feature>
<organism evidence="3 4">
    <name type="scientific">Ancylostoma duodenale</name>
    <dbReference type="NCBI Taxonomy" id="51022"/>
    <lineage>
        <taxon>Eukaryota</taxon>
        <taxon>Metazoa</taxon>
        <taxon>Ecdysozoa</taxon>
        <taxon>Nematoda</taxon>
        <taxon>Chromadorea</taxon>
        <taxon>Rhabditida</taxon>
        <taxon>Rhabditina</taxon>
        <taxon>Rhabditomorpha</taxon>
        <taxon>Strongyloidea</taxon>
        <taxon>Ancylostomatidae</taxon>
        <taxon>Ancylostomatinae</taxon>
        <taxon>Ancylostoma</taxon>
    </lineage>
</organism>
<name>A0A0C2C1P9_9BILA</name>
<dbReference type="Pfam" id="PF00079">
    <property type="entry name" value="Serpin"/>
    <property type="match status" value="1"/>
</dbReference>
<dbReference type="EMBL" id="KN750560">
    <property type="protein sequence ID" value="KIH50168.1"/>
    <property type="molecule type" value="Genomic_DNA"/>
</dbReference>
<dbReference type="Proteomes" id="UP000054047">
    <property type="component" value="Unassembled WGS sequence"/>
</dbReference>
<keyword evidence="4" id="KW-1185">Reference proteome</keyword>
<dbReference type="PANTHER" id="PTHR11461">
    <property type="entry name" value="SERINE PROTEASE INHIBITOR, SERPIN"/>
    <property type="match status" value="1"/>
</dbReference>
<dbReference type="PANTHER" id="PTHR11461:SF211">
    <property type="entry name" value="GH10112P-RELATED"/>
    <property type="match status" value="1"/>
</dbReference>
<dbReference type="GO" id="GO:0004867">
    <property type="term" value="F:serine-type endopeptidase inhibitor activity"/>
    <property type="evidence" value="ECO:0007669"/>
    <property type="project" value="InterPro"/>
</dbReference>
<accession>A0A0C2C1P9</accession>
<dbReference type="AlphaFoldDB" id="A0A0C2C1P9"/>
<comment type="similarity">
    <text evidence="1">Belongs to the serpin family.</text>
</comment>
<evidence type="ECO:0000259" key="2">
    <source>
        <dbReference type="Pfam" id="PF00079"/>
    </source>
</evidence>
<feature type="non-terminal residue" evidence="3">
    <location>
        <position position="131"/>
    </location>
</feature>
<dbReference type="InterPro" id="IPR036186">
    <property type="entry name" value="Serpin_sf"/>
</dbReference>